<evidence type="ECO:0000313" key="1">
    <source>
        <dbReference type="EMBL" id="PWK46433.1"/>
    </source>
</evidence>
<dbReference type="AlphaFoldDB" id="A0A316FDC6"/>
<comment type="caution">
    <text evidence="1">The sequence shown here is derived from an EMBL/GenBank/DDBJ whole genome shotgun (WGS) entry which is preliminary data.</text>
</comment>
<accession>A0A316FDC6</accession>
<proteinExistence type="predicted"/>
<evidence type="ECO:0000313" key="2">
    <source>
        <dbReference type="Proteomes" id="UP000245790"/>
    </source>
</evidence>
<dbReference type="RefSeq" id="WP_109764867.1">
    <property type="nucleotide sequence ID" value="NZ_QGGU01000013.1"/>
</dbReference>
<keyword evidence="2" id="KW-1185">Reference proteome</keyword>
<dbReference type="Proteomes" id="UP000245790">
    <property type="component" value="Unassembled WGS sequence"/>
</dbReference>
<dbReference type="OrthoDB" id="6025350at2"/>
<sequence length="88" mass="10015">MTQETTRSVKLSAIPSHVKMIMESIKSFANDGLYSVDELERIITIAIEDGEIDADERRVLATVLNKAKDIPFDEEVKPYITSLRKLYL</sequence>
<gene>
    <name evidence="1" type="ORF">C8D97_113118</name>
</gene>
<reference evidence="1 2" key="1">
    <citation type="submission" date="2018-05" db="EMBL/GenBank/DDBJ databases">
        <title>Genomic Encyclopedia of Type Strains, Phase IV (KMG-IV): sequencing the most valuable type-strain genomes for metagenomic binning, comparative biology and taxonomic classification.</title>
        <authorList>
            <person name="Goeker M."/>
        </authorList>
    </citation>
    <scope>NUCLEOTIDE SEQUENCE [LARGE SCALE GENOMIC DNA]</scope>
    <source>
        <strain evidence="1 2">DSM 25350</strain>
    </source>
</reference>
<protein>
    <submittedName>
        <fullName evidence="1">Uncharacterized protein</fullName>
    </submittedName>
</protein>
<name>A0A316FDC6_9GAMM</name>
<dbReference type="EMBL" id="QGGU01000013">
    <property type="protein sequence ID" value="PWK46433.1"/>
    <property type="molecule type" value="Genomic_DNA"/>
</dbReference>
<organism evidence="1 2">
    <name type="scientific">Pleionea mediterranea</name>
    <dbReference type="NCBI Taxonomy" id="523701"/>
    <lineage>
        <taxon>Bacteria</taxon>
        <taxon>Pseudomonadati</taxon>
        <taxon>Pseudomonadota</taxon>
        <taxon>Gammaproteobacteria</taxon>
        <taxon>Oceanospirillales</taxon>
        <taxon>Pleioneaceae</taxon>
        <taxon>Pleionea</taxon>
    </lineage>
</organism>